<dbReference type="OrthoDB" id="3691954at2"/>
<protein>
    <submittedName>
        <fullName evidence="5">Regulatory LuxR family protein</fullName>
    </submittedName>
</protein>
<dbReference type="SMART" id="SM00421">
    <property type="entry name" value="HTH_LUXR"/>
    <property type="match status" value="1"/>
</dbReference>
<organism evidence="5 6">
    <name type="scientific">Ornithinicoccus hortensis</name>
    <dbReference type="NCBI Taxonomy" id="82346"/>
    <lineage>
        <taxon>Bacteria</taxon>
        <taxon>Bacillati</taxon>
        <taxon>Actinomycetota</taxon>
        <taxon>Actinomycetes</taxon>
        <taxon>Micrococcales</taxon>
        <taxon>Intrasporangiaceae</taxon>
        <taxon>Ornithinicoccus</taxon>
    </lineage>
</organism>
<dbReference type="InterPro" id="IPR053853">
    <property type="entry name" value="FitA-like_RHH"/>
</dbReference>
<accession>A0A542YU09</accession>
<dbReference type="InterPro" id="IPR010985">
    <property type="entry name" value="Ribbon_hlx_hlx"/>
</dbReference>
<sequence length="137" mass="14750">MAAITVRSLDEDVRRRLKVRAARNNRSMEAEVRAILAAAAAEEDRPEQAATGPEAPAQGRITLVLQASGLTPRERVVAGYIAQGWTNRQIAVHLYLSERTVESHVGSVLRKLGYRSRAGVAAWHAAMSGGLGPQEPG</sequence>
<dbReference type="CDD" id="cd06170">
    <property type="entry name" value="LuxR_C_like"/>
    <property type="match status" value="1"/>
</dbReference>
<evidence type="ECO:0000256" key="2">
    <source>
        <dbReference type="ARBA" id="ARBA00023125"/>
    </source>
</evidence>
<dbReference type="GO" id="GO:0006355">
    <property type="term" value="P:regulation of DNA-templated transcription"/>
    <property type="evidence" value="ECO:0007669"/>
    <property type="project" value="InterPro"/>
</dbReference>
<dbReference type="InterPro" id="IPR036388">
    <property type="entry name" value="WH-like_DNA-bd_sf"/>
</dbReference>
<gene>
    <name evidence="5" type="ORF">FB467_2590</name>
</gene>
<feature type="domain" description="HTH luxR-type" evidence="4">
    <location>
        <begin position="63"/>
        <end position="128"/>
    </location>
</feature>
<dbReference type="PANTHER" id="PTHR44688">
    <property type="entry name" value="DNA-BINDING TRANSCRIPTIONAL ACTIVATOR DEVR_DOSR"/>
    <property type="match status" value="1"/>
</dbReference>
<dbReference type="SUPFAM" id="SSF46894">
    <property type="entry name" value="C-terminal effector domain of the bipartite response regulators"/>
    <property type="match status" value="1"/>
</dbReference>
<evidence type="ECO:0000259" key="4">
    <source>
        <dbReference type="PROSITE" id="PS50043"/>
    </source>
</evidence>
<evidence type="ECO:0000256" key="3">
    <source>
        <dbReference type="ARBA" id="ARBA00023163"/>
    </source>
</evidence>
<evidence type="ECO:0000313" key="6">
    <source>
        <dbReference type="Proteomes" id="UP000319516"/>
    </source>
</evidence>
<comment type="caution">
    <text evidence="5">The sequence shown here is derived from an EMBL/GenBank/DDBJ whole genome shotgun (WGS) entry which is preliminary data.</text>
</comment>
<dbReference type="InterPro" id="IPR000792">
    <property type="entry name" value="Tscrpt_reg_LuxR_C"/>
</dbReference>
<evidence type="ECO:0000313" key="5">
    <source>
        <dbReference type="EMBL" id="TQL51444.1"/>
    </source>
</evidence>
<dbReference type="Proteomes" id="UP000319516">
    <property type="component" value="Unassembled WGS sequence"/>
</dbReference>
<keyword evidence="1" id="KW-0805">Transcription regulation</keyword>
<dbReference type="SUPFAM" id="SSF47598">
    <property type="entry name" value="Ribbon-helix-helix"/>
    <property type="match status" value="1"/>
</dbReference>
<dbReference type="PROSITE" id="PS50043">
    <property type="entry name" value="HTH_LUXR_2"/>
    <property type="match status" value="1"/>
</dbReference>
<dbReference type="PRINTS" id="PR00038">
    <property type="entry name" value="HTHLUXR"/>
</dbReference>
<name>A0A542YU09_9MICO</name>
<dbReference type="InterPro" id="IPR016032">
    <property type="entry name" value="Sig_transdc_resp-reg_C-effctor"/>
</dbReference>
<dbReference type="PANTHER" id="PTHR44688:SF16">
    <property type="entry name" value="DNA-BINDING TRANSCRIPTIONAL ACTIVATOR DEVR_DOSR"/>
    <property type="match status" value="1"/>
</dbReference>
<reference evidence="5 6" key="1">
    <citation type="submission" date="2019-06" db="EMBL/GenBank/DDBJ databases">
        <title>Sequencing the genomes of 1000 actinobacteria strains.</title>
        <authorList>
            <person name="Klenk H.-P."/>
        </authorList>
    </citation>
    <scope>NUCLEOTIDE SEQUENCE [LARGE SCALE GENOMIC DNA]</scope>
    <source>
        <strain evidence="5 6">DSM 12335</strain>
    </source>
</reference>
<dbReference type="Pfam" id="PF22513">
    <property type="entry name" value="FitA-like_RHH"/>
    <property type="match status" value="1"/>
</dbReference>
<dbReference type="EMBL" id="VFOP01000001">
    <property type="protein sequence ID" value="TQL51444.1"/>
    <property type="molecule type" value="Genomic_DNA"/>
</dbReference>
<keyword evidence="3" id="KW-0804">Transcription</keyword>
<proteinExistence type="predicted"/>
<keyword evidence="2" id="KW-0238">DNA-binding</keyword>
<dbReference type="AlphaFoldDB" id="A0A542YU09"/>
<keyword evidence="6" id="KW-1185">Reference proteome</keyword>
<dbReference type="Gene3D" id="1.10.10.10">
    <property type="entry name" value="Winged helix-like DNA-binding domain superfamily/Winged helix DNA-binding domain"/>
    <property type="match status" value="1"/>
</dbReference>
<dbReference type="RefSeq" id="WP_141785444.1">
    <property type="nucleotide sequence ID" value="NZ_BAAAIK010000011.1"/>
</dbReference>
<dbReference type="PROSITE" id="PS00622">
    <property type="entry name" value="HTH_LUXR_1"/>
    <property type="match status" value="1"/>
</dbReference>
<dbReference type="InterPro" id="IPR013321">
    <property type="entry name" value="Arc_rbn_hlx_hlx"/>
</dbReference>
<dbReference type="GO" id="GO:0003677">
    <property type="term" value="F:DNA binding"/>
    <property type="evidence" value="ECO:0007669"/>
    <property type="project" value="UniProtKB-KW"/>
</dbReference>
<evidence type="ECO:0000256" key="1">
    <source>
        <dbReference type="ARBA" id="ARBA00023015"/>
    </source>
</evidence>
<dbReference type="Pfam" id="PF00196">
    <property type="entry name" value="GerE"/>
    <property type="match status" value="1"/>
</dbReference>
<dbReference type="Gene3D" id="1.10.1220.10">
    <property type="entry name" value="Met repressor-like"/>
    <property type="match status" value="1"/>
</dbReference>